<feature type="domain" description="Methyltransferase type 11" evidence="4">
    <location>
        <begin position="161"/>
        <end position="259"/>
    </location>
</feature>
<dbReference type="PANTHER" id="PTHR44942:SF4">
    <property type="entry name" value="METHYLTRANSFERASE TYPE 11 DOMAIN-CONTAINING PROTEIN"/>
    <property type="match status" value="1"/>
</dbReference>
<dbReference type="EMBL" id="JAAVLX010000007">
    <property type="protein sequence ID" value="NOJ42168.1"/>
    <property type="molecule type" value="Genomic_DNA"/>
</dbReference>
<keyword evidence="6" id="KW-1185">Reference proteome</keyword>
<dbReference type="GO" id="GO:0032259">
    <property type="term" value="P:methylation"/>
    <property type="evidence" value="ECO:0007669"/>
    <property type="project" value="UniProtKB-KW"/>
</dbReference>
<reference evidence="5 6" key="1">
    <citation type="submission" date="2020-03" db="EMBL/GenBank/DDBJ databases">
        <title>Bradyrhizobium diversity isolated from nodules of Indigofera sp.</title>
        <authorList>
            <person name="Klepa M."/>
            <person name="Helene L."/>
            <person name="Hungria M."/>
        </authorList>
    </citation>
    <scope>NUCLEOTIDE SEQUENCE [LARGE SCALE GENOMIC DNA]</scope>
    <source>
        <strain evidence="5 6">WSM 1791</strain>
    </source>
</reference>
<dbReference type="Gene3D" id="3.40.50.150">
    <property type="entry name" value="Vaccinia Virus protein VP39"/>
    <property type="match status" value="1"/>
</dbReference>
<evidence type="ECO:0000313" key="5">
    <source>
        <dbReference type="EMBL" id="NOJ42168.1"/>
    </source>
</evidence>
<evidence type="ECO:0000259" key="4">
    <source>
        <dbReference type="Pfam" id="PF08241"/>
    </source>
</evidence>
<dbReference type="InterPro" id="IPR029063">
    <property type="entry name" value="SAM-dependent_MTases_sf"/>
</dbReference>
<comment type="similarity">
    <text evidence="1">Belongs to the methyltransferase superfamily.</text>
</comment>
<organism evidence="5 6">
    <name type="scientific">Bradyrhizobium australiense</name>
    <dbReference type="NCBI Taxonomy" id="2721161"/>
    <lineage>
        <taxon>Bacteria</taxon>
        <taxon>Pseudomonadati</taxon>
        <taxon>Pseudomonadota</taxon>
        <taxon>Alphaproteobacteria</taxon>
        <taxon>Hyphomicrobiales</taxon>
        <taxon>Nitrobacteraceae</taxon>
        <taxon>Bradyrhizobium</taxon>
    </lineage>
</organism>
<keyword evidence="2 5" id="KW-0489">Methyltransferase</keyword>
<dbReference type="InterPro" id="IPR051052">
    <property type="entry name" value="Diverse_substrate_MTase"/>
</dbReference>
<protein>
    <submittedName>
        <fullName evidence="5">Class I SAM-dependent methyltransferase</fullName>
    </submittedName>
</protein>
<dbReference type="AlphaFoldDB" id="A0A7Y4GUF6"/>
<evidence type="ECO:0000256" key="3">
    <source>
        <dbReference type="ARBA" id="ARBA00022679"/>
    </source>
</evidence>
<dbReference type="Pfam" id="PF08241">
    <property type="entry name" value="Methyltransf_11"/>
    <property type="match status" value="1"/>
</dbReference>
<dbReference type="PANTHER" id="PTHR44942">
    <property type="entry name" value="METHYLTRANSF_11 DOMAIN-CONTAINING PROTEIN"/>
    <property type="match status" value="1"/>
</dbReference>
<comment type="caution">
    <text evidence="5">The sequence shown here is derived from an EMBL/GenBank/DDBJ whole genome shotgun (WGS) entry which is preliminary data.</text>
</comment>
<dbReference type="InterPro" id="IPR013216">
    <property type="entry name" value="Methyltransf_11"/>
</dbReference>
<evidence type="ECO:0000256" key="2">
    <source>
        <dbReference type="ARBA" id="ARBA00022603"/>
    </source>
</evidence>
<sequence length="314" mass="34621">MTSHDKPDDHIAGRLLEPALRGAYGRTPENVALAQVLMAASCAEEADRALDAAIRHIRSAPHERSEAASRLQRMRALWDQTPDAFANIKAVMHSLDHPGARDPHPSPETWATIFDDAVGVSREASVALYCLGRADLLRAATDEIVERIRAWNLLRADAFVLDVGCGSGRIVEALARHVKTAIGIDVSMHMLQAARECCAACGNTVFVRTSGQDLSAFPDESIDLVCAIDVFPYFVMSDLAQRHICEMARVLRRDAHLLILNYAYSDDPTASGNELRRFAQEAGLSVRHSATREFSLWDGTCFLLRKSSQQERSI</sequence>
<dbReference type="GO" id="GO:0008757">
    <property type="term" value="F:S-adenosylmethionine-dependent methyltransferase activity"/>
    <property type="evidence" value="ECO:0007669"/>
    <property type="project" value="InterPro"/>
</dbReference>
<accession>A0A7Y4GUF6</accession>
<evidence type="ECO:0000256" key="1">
    <source>
        <dbReference type="ARBA" id="ARBA00008361"/>
    </source>
</evidence>
<keyword evidence="3 5" id="KW-0808">Transferase</keyword>
<dbReference type="Proteomes" id="UP000544122">
    <property type="component" value="Unassembled WGS sequence"/>
</dbReference>
<dbReference type="RefSeq" id="WP_171581418.1">
    <property type="nucleotide sequence ID" value="NZ_JAAVLX010000007.1"/>
</dbReference>
<name>A0A7Y4GUF6_9BRAD</name>
<proteinExistence type="inferred from homology"/>
<dbReference type="CDD" id="cd02440">
    <property type="entry name" value="AdoMet_MTases"/>
    <property type="match status" value="1"/>
</dbReference>
<evidence type="ECO:0000313" key="6">
    <source>
        <dbReference type="Proteomes" id="UP000544122"/>
    </source>
</evidence>
<dbReference type="SUPFAM" id="SSF53335">
    <property type="entry name" value="S-adenosyl-L-methionine-dependent methyltransferases"/>
    <property type="match status" value="1"/>
</dbReference>
<gene>
    <name evidence="5" type="ORF">HCN58_21675</name>
</gene>